<gene>
    <name evidence="1" type="ORF">RJN63_08765</name>
</gene>
<dbReference type="RefSeq" id="WP_310836973.1">
    <property type="nucleotide sequence ID" value="NZ_JAVLSM010000004.1"/>
</dbReference>
<accession>A0AAE4G6U6</accession>
<protein>
    <submittedName>
        <fullName evidence="1">Uncharacterized protein</fullName>
    </submittedName>
</protein>
<proteinExistence type="predicted"/>
<organism evidence="1">
    <name type="scientific">Herbaspirillum huttiense subsp. nephrolepidis</name>
    <dbReference type="NCBI Taxonomy" id="3075126"/>
    <lineage>
        <taxon>Bacteria</taxon>
        <taxon>Pseudomonadati</taxon>
        <taxon>Pseudomonadota</taxon>
        <taxon>Betaproteobacteria</taxon>
        <taxon>Burkholderiales</taxon>
        <taxon>Oxalobacteraceae</taxon>
        <taxon>Herbaspirillum</taxon>
    </lineage>
</organism>
<comment type="caution">
    <text evidence="1">The sequence shown here is derived from an EMBL/GenBank/DDBJ whole genome shotgun (WGS) entry which is preliminary data.</text>
</comment>
<evidence type="ECO:0000313" key="1">
    <source>
        <dbReference type="EMBL" id="MDT0336915.1"/>
    </source>
</evidence>
<name>A0AAE4G6U6_9BURK</name>
<dbReference type="AlphaFoldDB" id="A0AAE4G6U6"/>
<sequence>MTRLPAPLEPWAAWLTLFAPDLIPAVGELLLRLQPLIGKLSTATPVRGIEPAGIGNIVRRGNYERLLMTEWVYADAEPDEFIRRAGNGELLFNGPEPALQQRSLRSVALFDAGLAQLGEPRLAQMALFILLARRAEQADAQFSWGILQQPGILHDDTGLGGIRKLLKSRSLLAPPADAREQWQAVFDAEQTDCWFVGGGEAPLPIVNRILIRRALSGNFLQVSLQQRHDRRALQLELPDTPTAVRLLRAPFTPAAPLGVFHHHGSRPSRAQAPRFSSGGNWLCVAQVGGGAIVYNVPQSAQSKPGKHRVQAAPTSGAILAAGVFKPNLSFITSVDGKLDFHGFPGPLFSGQRTMCERPPQDDFHAPPGMARWLPTFYLLSRDHTHPSEDVVVLDTKKRLVCWRADKRMKNQANSEPQFLHIANDVIGIQQVNNILFFASADGDGIDLYTWSSQHVVPLKQGRLEQAGRQLLYGGSKERHRNYNFGLMAIQRSATSWSLGKSGVGETIEVEEGVTVLGVVLSKKHAQAGLVVLHPAKRRIELRVGQARHELAATAEPIQHACMDVASSRIAWITAKTSTVVVRAIDDDQPLLQISHDGGLDES</sequence>
<reference evidence="1" key="1">
    <citation type="submission" date="2023-02" db="EMBL/GenBank/DDBJ databases">
        <title>Description of Herbaspirillum huttiense subsp. nephrolepsisexaltata and Herbaspirillum huttiense subsp. lycopersicon.</title>
        <authorList>
            <person name="Poudel M."/>
            <person name="Sharma A."/>
            <person name="Goss E."/>
            <person name="Tapia J.H."/>
            <person name="Harmon C.M."/>
            <person name="Jones J.B."/>
        </authorList>
    </citation>
    <scope>NUCLEOTIDE SEQUENCE</scope>
    <source>
        <strain evidence="1">NC40101</strain>
    </source>
</reference>
<dbReference type="EMBL" id="JAVRAA010000003">
    <property type="protein sequence ID" value="MDT0336915.1"/>
    <property type="molecule type" value="Genomic_DNA"/>
</dbReference>